<dbReference type="Proteomes" id="UP001527925">
    <property type="component" value="Unassembled WGS sequence"/>
</dbReference>
<dbReference type="InterPro" id="IPR042776">
    <property type="entry name" value="Ribosomal_mL53_fung"/>
</dbReference>
<proteinExistence type="predicted"/>
<evidence type="ECO:0008006" key="3">
    <source>
        <dbReference type="Google" id="ProtNLM"/>
    </source>
</evidence>
<accession>A0ABR4NEF3</accession>
<keyword evidence="2" id="KW-1185">Reference proteome</keyword>
<name>A0ABR4NEF3_9FUNG</name>
<evidence type="ECO:0000313" key="1">
    <source>
        <dbReference type="EMBL" id="KAL2917905.1"/>
    </source>
</evidence>
<dbReference type="EMBL" id="JADGIZ020000008">
    <property type="protein sequence ID" value="KAL2917905.1"/>
    <property type="molecule type" value="Genomic_DNA"/>
</dbReference>
<protein>
    <recommendedName>
        <fullName evidence="3">Mitochondrial ribosomal protein L53</fullName>
    </recommendedName>
</protein>
<dbReference type="Gene3D" id="3.40.30.10">
    <property type="entry name" value="Glutaredoxin"/>
    <property type="match status" value="1"/>
</dbReference>
<dbReference type="PANTHER" id="PTHR28236:SF1">
    <property type="entry name" value="LARGE RIBOSOMAL SUBUNIT PROTEIN ML53"/>
    <property type="match status" value="1"/>
</dbReference>
<gene>
    <name evidence="1" type="ORF">HK105_202318</name>
</gene>
<reference evidence="1 2" key="1">
    <citation type="submission" date="2023-09" db="EMBL/GenBank/DDBJ databases">
        <title>Pangenome analysis of Batrachochytrium dendrobatidis and related Chytrids.</title>
        <authorList>
            <person name="Yacoub M.N."/>
            <person name="Stajich J.E."/>
            <person name="James T.Y."/>
        </authorList>
    </citation>
    <scope>NUCLEOTIDE SEQUENCE [LARGE SCALE GENOMIC DNA]</scope>
    <source>
        <strain evidence="1 2">JEL0888</strain>
    </source>
</reference>
<sequence length="130" mass="13989">MLKFIERVTVQFAPLSKNGLTFGAAAGAAGAAGDDGGCATVLVVWRFWVCAGARTVVGLLQTDKNIATNPKCVINVEASDKAPAPFVEVIYTDKKTLRLDARVMSSDEMLESISKHSRRLQMDEDIRSSA</sequence>
<dbReference type="PANTHER" id="PTHR28236">
    <property type="entry name" value="54S RIBOSOMAL PROTEIN L44, MITOCHONDRIAL"/>
    <property type="match status" value="1"/>
</dbReference>
<organism evidence="1 2">
    <name type="scientific">Polyrhizophydium stewartii</name>
    <dbReference type="NCBI Taxonomy" id="2732419"/>
    <lineage>
        <taxon>Eukaryota</taxon>
        <taxon>Fungi</taxon>
        <taxon>Fungi incertae sedis</taxon>
        <taxon>Chytridiomycota</taxon>
        <taxon>Chytridiomycota incertae sedis</taxon>
        <taxon>Chytridiomycetes</taxon>
        <taxon>Rhizophydiales</taxon>
        <taxon>Rhizophydiales incertae sedis</taxon>
        <taxon>Polyrhizophydium</taxon>
    </lineage>
</organism>
<evidence type="ECO:0000313" key="2">
    <source>
        <dbReference type="Proteomes" id="UP001527925"/>
    </source>
</evidence>
<comment type="caution">
    <text evidence="1">The sequence shown here is derived from an EMBL/GenBank/DDBJ whole genome shotgun (WGS) entry which is preliminary data.</text>
</comment>